<evidence type="ECO:0000256" key="1">
    <source>
        <dbReference type="ARBA" id="ARBA00000799"/>
    </source>
</evidence>
<evidence type="ECO:0000256" key="3">
    <source>
        <dbReference type="ARBA" id="ARBA00012824"/>
    </source>
</evidence>
<dbReference type="InterPro" id="IPR005801">
    <property type="entry name" value="ADC_synthase"/>
</dbReference>
<dbReference type="EMBL" id="CP013355">
    <property type="protein sequence ID" value="AMC10442.1"/>
    <property type="molecule type" value="Genomic_DNA"/>
</dbReference>
<sequence length="358" mass="41286">MQLQKETTEFIHETLRFYNAKQPLVIFRKPNETILKAYIHNDKEVHFLNSFNAKGFLFAPFNKNEKKILFSADKCRILTSEIATDKDLKITLGDSTNKVFHNEKSKKNHLHLVQKGIDFLKNSHIKKVVLSRKETVECANFDIENTFKRMLNNYKNAFVYLWYHPSIGLWMGATPERLINVTQNKFNTMALAGTQRYKNTVHVVWKEKEVQEQQYVTDYILNTIKGSIKNIEVSGTYTVKAGDLLHIRTDIAGDLKTTDLLENLIEALHPTPAVCGLPKKEATKFIFENENYDRAYYAGYLGELNIEKNTHLFVNLRCMQVNNKIASIYIGGGITTDSKPEKEWQETVLKAAVMKKVL</sequence>
<accession>A0A0X8G5H4</accession>
<dbReference type="STRING" id="1622118.Lupro_03880"/>
<reference evidence="8" key="1">
    <citation type="submission" date="2015-12" db="EMBL/GenBank/DDBJ databases">
        <title>Complete genome sequence of Lutibacter profundus strain LP1.</title>
        <authorList>
            <person name="Wissuwa J."/>
            <person name="Le Moine Bauer S."/>
            <person name="Stokke R."/>
            <person name="Dahle H."/>
            <person name="Steen I.H."/>
        </authorList>
    </citation>
    <scope>NUCLEOTIDE SEQUENCE [LARGE SCALE GENOMIC DNA]</scope>
    <source>
        <strain evidence="8">LP1</strain>
    </source>
</reference>
<dbReference type="OrthoDB" id="9806579at2"/>
<comment type="similarity">
    <text evidence="2">Belongs to the isochorismate synthase family.</text>
</comment>
<protein>
    <recommendedName>
        <fullName evidence="3">isochorismate synthase</fullName>
        <ecNumber evidence="3">5.4.4.2</ecNumber>
    </recommendedName>
    <alternativeName>
        <fullName evidence="5">Isochorismate mutase</fullName>
    </alternativeName>
</protein>
<evidence type="ECO:0000259" key="6">
    <source>
        <dbReference type="Pfam" id="PF00425"/>
    </source>
</evidence>
<evidence type="ECO:0000256" key="4">
    <source>
        <dbReference type="ARBA" id="ARBA00023235"/>
    </source>
</evidence>
<dbReference type="Gene3D" id="3.60.120.10">
    <property type="entry name" value="Anthranilate synthase"/>
    <property type="match status" value="1"/>
</dbReference>
<gene>
    <name evidence="7" type="ORF">Lupro_03880</name>
</gene>
<dbReference type="KEGG" id="lut:Lupro_03880"/>
<dbReference type="PANTHER" id="PTHR42839">
    <property type="entry name" value="ISOCHORISMATE SYNTHASE ENTC"/>
    <property type="match status" value="1"/>
</dbReference>
<dbReference type="InterPro" id="IPR004561">
    <property type="entry name" value="IsoChor_synthase"/>
</dbReference>
<proteinExistence type="inferred from homology"/>
<keyword evidence="8" id="KW-1185">Reference proteome</keyword>
<name>A0A0X8G5H4_9FLAO</name>
<evidence type="ECO:0000256" key="5">
    <source>
        <dbReference type="ARBA" id="ARBA00041564"/>
    </source>
</evidence>
<comment type="catalytic activity">
    <reaction evidence="1">
        <text>chorismate = isochorismate</text>
        <dbReference type="Rhea" id="RHEA:18985"/>
        <dbReference type="ChEBI" id="CHEBI:29748"/>
        <dbReference type="ChEBI" id="CHEBI:29780"/>
        <dbReference type="EC" id="5.4.4.2"/>
    </reaction>
</comment>
<dbReference type="NCBIfam" id="TIGR00543">
    <property type="entry name" value="isochor_syn"/>
    <property type="match status" value="1"/>
</dbReference>
<reference evidence="7 8" key="2">
    <citation type="journal article" date="2016" name="Int. J. Syst. Evol. Microbiol.">
        <title>Lutibacter profundi sp. nov., isolated from a deep-sea hydrothermal system on the Arctic Mid-Ocean Ridge and emended description of the genus Lutibacter.</title>
        <authorList>
            <person name="Le Moine Bauer S."/>
            <person name="Roalkvam I."/>
            <person name="Steen I.H."/>
            <person name="Dahle H."/>
        </authorList>
    </citation>
    <scope>NUCLEOTIDE SEQUENCE [LARGE SCALE GENOMIC DNA]</scope>
    <source>
        <strain evidence="7 8">LP1</strain>
    </source>
</reference>
<dbReference type="Pfam" id="PF00425">
    <property type="entry name" value="Chorismate_bind"/>
    <property type="match status" value="1"/>
</dbReference>
<dbReference type="AlphaFoldDB" id="A0A0X8G5H4"/>
<keyword evidence="4" id="KW-0413">Isomerase</keyword>
<evidence type="ECO:0000256" key="2">
    <source>
        <dbReference type="ARBA" id="ARBA00005297"/>
    </source>
</evidence>
<dbReference type="SUPFAM" id="SSF56322">
    <property type="entry name" value="ADC synthase"/>
    <property type="match status" value="1"/>
</dbReference>
<evidence type="ECO:0000313" key="7">
    <source>
        <dbReference type="EMBL" id="AMC10442.1"/>
    </source>
</evidence>
<dbReference type="PATRIC" id="fig|1622118.3.peg.822"/>
<dbReference type="EC" id="5.4.4.2" evidence="3"/>
<dbReference type="InterPro" id="IPR015890">
    <property type="entry name" value="Chorismate_C"/>
</dbReference>
<dbReference type="Proteomes" id="UP000059672">
    <property type="component" value="Chromosome"/>
</dbReference>
<organism evidence="7 8">
    <name type="scientific">Lutibacter profundi</name>
    <dbReference type="NCBI Taxonomy" id="1622118"/>
    <lineage>
        <taxon>Bacteria</taxon>
        <taxon>Pseudomonadati</taxon>
        <taxon>Bacteroidota</taxon>
        <taxon>Flavobacteriia</taxon>
        <taxon>Flavobacteriales</taxon>
        <taxon>Flavobacteriaceae</taxon>
        <taxon>Lutibacter</taxon>
    </lineage>
</organism>
<dbReference type="GO" id="GO:0008909">
    <property type="term" value="F:isochorismate synthase activity"/>
    <property type="evidence" value="ECO:0007669"/>
    <property type="project" value="UniProtKB-EC"/>
</dbReference>
<dbReference type="PANTHER" id="PTHR42839:SF2">
    <property type="entry name" value="ISOCHORISMATE SYNTHASE ENTC"/>
    <property type="match status" value="1"/>
</dbReference>
<evidence type="ECO:0000313" key="8">
    <source>
        <dbReference type="Proteomes" id="UP000059672"/>
    </source>
</evidence>
<feature type="domain" description="Chorismate-utilising enzyme C-terminal" evidence="6">
    <location>
        <begin position="106"/>
        <end position="350"/>
    </location>
</feature>